<name>T1HRI7_RHOPR</name>
<dbReference type="Proteomes" id="UP000015103">
    <property type="component" value="Unassembled WGS sequence"/>
</dbReference>
<evidence type="ECO:0000313" key="2">
    <source>
        <dbReference type="Proteomes" id="UP000015103"/>
    </source>
</evidence>
<dbReference type="AlphaFoldDB" id="T1HRI7"/>
<reference evidence="1" key="1">
    <citation type="submission" date="2015-05" db="UniProtKB">
        <authorList>
            <consortium name="EnsemblMetazoa"/>
        </authorList>
    </citation>
    <scope>IDENTIFICATION</scope>
</reference>
<proteinExistence type="predicted"/>
<dbReference type="HOGENOM" id="CLU_3160541_0_0_1"/>
<keyword evidence="2" id="KW-1185">Reference proteome</keyword>
<dbReference type="EnsemblMetazoa" id="RPRC006657-RA">
    <property type="protein sequence ID" value="RPRC006657-PA"/>
    <property type="gene ID" value="RPRC006657"/>
</dbReference>
<accession>T1HRI7</accession>
<dbReference type="InParanoid" id="T1HRI7"/>
<protein>
    <submittedName>
        <fullName evidence="1">Uncharacterized protein</fullName>
    </submittedName>
</protein>
<dbReference type="EMBL" id="ACPB03000673">
    <property type="status" value="NOT_ANNOTATED_CDS"/>
    <property type="molecule type" value="Genomic_DNA"/>
</dbReference>
<organism evidence="1 2">
    <name type="scientific">Rhodnius prolixus</name>
    <name type="common">Triatomid bug</name>
    <dbReference type="NCBI Taxonomy" id="13249"/>
    <lineage>
        <taxon>Eukaryota</taxon>
        <taxon>Metazoa</taxon>
        <taxon>Ecdysozoa</taxon>
        <taxon>Arthropoda</taxon>
        <taxon>Hexapoda</taxon>
        <taxon>Insecta</taxon>
        <taxon>Pterygota</taxon>
        <taxon>Neoptera</taxon>
        <taxon>Paraneoptera</taxon>
        <taxon>Hemiptera</taxon>
        <taxon>Heteroptera</taxon>
        <taxon>Panheteroptera</taxon>
        <taxon>Cimicomorpha</taxon>
        <taxon>Reduviidae</taxon>
        <taxon>Triatominae</taxon>
        <taxon>Rhodnius</taxon>
    </lineage>
</organism>
<dbReference type="VEuPathDB" id="VectorBase:RPRC006657"/>
<evidence type="ECO:0000313" key="1">
    <source>
        <dbReference type="EnsemblMetazoa" id="RPRC006657-PA"/>
    </source>
</evidence>
<sequence>MALKAVLHSTFIILLRPHCRADPSLFLTTNQSIQNIVITYNSEDKRMD</sequence>